<reference evidence="12 13" key="1">
    <citation type="submission" date="2017-06" db="EMBL/GenBank/DDBJ databases">
        <authorList>
            <person name="Kim H.J."/>
            <person name="Triplett B.A."/>
        </authorList>
    </citation>
    <scope>NUCLEOTIDE SEQUENCE [LARGE SCALE GENOMIC DNA]</scope>
    <source>
        <strain evidence="12 13">B29T1</strain>
    </source>
</reference>
<proteinExistence type="predicted"/>
<evidence type="ECO:0000256" key="8">
    <source>
        <dbReference type="ARBA" id="ARBA00023136"/>
    </source>
</evidence>
<dbReference type="InterPro" id="IPR001851">
    <property type="entry name" value="ABC_transp_permease"/>
</dbReference>
<dbReference type="Pfam" id="PF02653">
    <property type="entry name" value="BPD_transp_2"/>
    <property type="match status" value="1"/>
</dbReference>
<comment type="subunit">
    <text evidence="2">The complex is composed of two ATP-binding proteins (LsrA), two transmembrane proteins (LsrC and LsrD) and a solute-binding protein (LsrB).</text>
</comment>
<evidence type="ECO:0000256" key="10">
    <source>
        <dbReference type="ARBA" id="ARBA00039382"/>
    </source>
</evidence>
<accession>A0A212RXE3</accession>
<keyword evidence="13" id="KW-1185">Reference proteome</keyword>
<keyword evidence="3" id="KW-0813">Transport</keyword>
<evidence type="ECO:0000256" key="6">
    <source>
        <dbReference type="ARBA" id="ARBA00022692"/>
    </source>
</evidence>
<sequence length="324" mass="33788">MRLHKIDRDVGLFVITLLLLGGVALKFPDFITPRSLADLLDDTAILVLLALGQMLVLLTRAVDLSVAANLALTGMLVALLNQAHPGWGVLPVVILSPLIGALLGAFNGVLVWKLKIPSIVVTLGTLSVYRGAVYVASGGAWVNSNQMSESFLGFIRTQMLGLTVLSWLAVVGVILFALALRLSVTGRNFYAAGGNPGAATYAGIDVGWMQFLAFTASGAIAGLAGYLWVSRFAVAYTDVAQGFELQVIAACVIGGVSISGGVGTVAGVVLGALFLGIIKNALPLVGVSPFWQMAISGLVITIAVILNARGDHSSPRRILEEARP</sequence>
<protein>
    <recommendedName>
        <fullName evidence="10">Autoinducer 2 import system permease protein LsrC</fullName>
    </recommendedName>
</protein>
<evidence type="ECO:0000256" key="2">
    <source>
        <dbReference type="ARBA" id="ARBA00011262"/>
    </source>
</evidence>
<evidence type="ECO:0000256" key="9">
    <source>
        <dbReference type="ARBA" id="ARBA00025439"/>
    </source>
</evidence>
<name>A0A212RXE3_9PROT</name>
<dbReference type="GO" id="GO:0022857">
    <property type="term" value="F:transmembrane transporter activity"/>
    <property type="evidence" value="ECO:0007669"/>
    <property type="project" value="InterPro"/>
</dbReference>
<evidence type="ECO:0000256" key="11">
    <source>
        <dbReference type="SAM" id="Phobius"/>
    </source>
</evidence>
<dbReference type="RefSeq" id="WP_088562729.1">
    <property type="nucleotide sequence ID" value="NZ_FYEH01000016.1"/>
</dbReference>
<dbReference type="EMBL" id="FYEH01000016">
    <property type="protein sequence ID" value="SNB77378.1"/>
    <property type="molecule type" value="Genomic_DNA"/>
</dbReference>
<keyword evidence="8 11" id="KW-0472">Membrane</keyword>
<dbReference type="GO" id="GO:0005886">
    <property type="term" value="C:plasma membrane"/>
    <property type="evidence" value="ECO:0007669"/>
    <property type="project" value="UniProtKB-SubCell"/>
</dbReference>
<gene>
    <name evidence="12" type="ORF">SAMN07250955_11670</name>
</gene>
<dbReference type="CDD" id="cd06579">
    <property type="entry name" value="TM_PBP1_transp_AraH_like"/>
    <property type="match status" value="1"/>
</dbReference>
<organism evidence="12 13">
    <name type="scientific">Arboricoccus pini</name>
    <dbReference type="NCBI Taxonomy" id="1963835"/>
    <lineage>
        <taxon>Bacteria</taxon>
        <taxon>Pseudomonadati</taxon>
        <taxon>Pseudomonadota</taxon>
        <taxon>Alphaproteobacteria</taxon>
        <taxon>Geminicoccales</taxon>
        <taxon>Geminicoccaceae</taxon>
        <taxon>Arboricoccus</taxon>
    </lineage>
</organism>
<keyword evidence="5" id="KW-0997">Cell inner membrane</keyword>
<feature type="transmembrane region" description="Helical" evidence="11">
    <location>
        <begin position="89"/>
        <end position="112"/>
    </location>
</feature>
<evidence type="ECO:0000256" key="5">
    <source>
        <dbReference type="ARBA" id="ARBA00022519"/>
    </source>
</evidence>
<dbReference type="AlphaFoldDB" id="A0A212RXE3"/>
<keyword evidence="6 11" id="KW-0812">Transmembrane</keyword>
<comment type="function">
    <text evidence="9">Part of the ABC transporter complex LsrABCD involved in autoinducer 2 (AI-2) import. Probably responsible for the translocation of the substrate across the membrane.</text>
</comment>
<feature type="transmembrane region" description="Helical" evidence="11">
    <location>
        <begin position="159"/>
        <end position="180"/>
    </location>
</feature>
<keyword evidence="7 11" id="KW-1133">Transmembrane helix</keyword>
<feature type="transmembrane region" description="Helical" evidence="11">
    <location>
        <begin position="250"/>
        <end position="278"/>
    </location>
</feature>
<evidence type="ECO:0000256" key="3">
    <source>
        <dbReference type="ARBA" id="ARBA00022448"/>
    </source>
</evidence>
<evidence type="ECO:0000256" key="7">
    <source>
        <dbReference type="ARBA" id="ARBA00022989"/>
    </source>
</evidence>
<evidence type="ECO:0000313" key="12">
    <source>
        <dbReference type="EMBL" id="SNB77378.1"/>
    </source>
</evidence>
<feature type="transmembrane region" description="Helical" evidence="11">
    <location>
        <begin position="290"/>
        <end position="308"/>
    </location>
</feature>
<feature type="transmembrane region" description="Helical" evidence="11">
    <location>
        <begin position="208"/>
        <end position="229"/>
    </location>
</feature>
<comment type="subcellular location">
    <subcellularLocation>
        <location evidence="1">Cell membrane</location>
        <topology evidence="1">Multi-pass membrane protein</topology>
    </subcellularLocation>
</comment>
<evidence type="ECO:0000256" key="4">
    <source>
        <dbReference type="ARBA" id="ARBA00022475"/>
    </source>
</evidence>
<feature type="transmembrane region" description="Helical" evidence="11">
    <location>
        <begin position="42"/>
        <end position="59"/>
    </location>
</feature>
<evidence type="ECO:0000313" key="13">
    <source>
        <dbReference type="Proteomes" id="UP000197065"/>
    </source>
</evidence>
<dbReference type="PANTHER" id="PTHR32196">
    <property type="entry name" value="ABC TRANSPORTER PERMEASE PROTEIN YPHD-RELATED-RELATED"/>
    <property type="match status" value="1"/>
</dbReference>
<dbReference type="OrthoDB" id="192433at2"/>
<keyword evidence="4" id="KW-1003">Cell membrane</keyword>
<dbReference type="Proteomes" id="UP000197065">
    <property type="component" value="Unassembled WGS sequence"/>
</dbReference>
<evidence type="ECO:0000256" key="1">
    <source>
        <dbReference type="ARBA" id="ARBA00004651"/>
    </source>
</evidence>
<dbReference type="PANTHER" id="PTHR32196:SF29">
    <property type="entry name" value="AUTOINDUCER 2 IMPORT SYSTEM PERMEASE PROTEIN LSRC"/>
    <property type="match status" value="1"/>
</dbReference>